<evidence type="ECO:0000313" key="2">
    <source>
        <dbReference type="Proteomes" id="UP000886885"/>
    </source>
</evidence>
<organism evidence="1 2">
    <name type="scientific">Populus tomentosa</name>
    <name type="common">Chinese white poplar</name>
    <dbReference type="NCBI Taxonomy" id="118781"/>
    <lineage>
        <taxon>Eukaryota</taxon>
        <taxon>Viridiplantae</taxon>
        <taxon>Streptophyta</taxon>
        <taxon>Embryophyta</taxon>
        <taxon>Tracheophyta</taxon>
        <taxon>Spermatophyta</taxon>
        <taxon>Magnoliopsida</taxon>
        <taxon>eudicotyledons</taxon>
        <taxon>Gunneridae</taxon>
        <taxon>Pentapetalae</taxon>
        <taxon>rosids</taxon>
        <taxon>fabids</taxon>
        <taxon>Malpighiales</taxon>
        <taxon>Salicaceae</taxon>
        <taxon>Saliceae</taxon>
        <taxon>Populus</taxon>
    </lineage>
</organism>
<evidence type="ECO:0008006" key="3">
    <source>
        <dbReference type="Google" id="ProtNLM"/>
    </source>
</evidence>
<dbReference type="Proteomes" id="UP000886885">
    <property type="component" value="Chromosome 19D"/>
</dbReference>
<gene>
    <name evidence="1" type="ORF">POTOM_058888</name>
</gene>
<proteinExistence type="predicted"/>
<accession>A0A8X7XV58</accession>
<dbReference type="OrthoDB" id="1436566at2759"/>
<evidence type="ECO:0000313" key="1">
    <source>
        <dbReference type="EMBL" id="KAG6737372.1"/>
    </source>
</evidence>
<name>A0A8X7XV58_POPTO</name>
<protein>
    <recommendedName>
        <fullName evidence="3">DUF4283 domain-containing protein</fullName>
    </recommendedName>
</protein>
<reference evidence="1" key="1">
    <citation type="journal article" date="2020" name="bioRxiv">
        <title>Hybrid origin of Populus tomentosa Carr. identified through genome sequencing and phylogenomic analysis.</title>
        <authorList>
            <person name="An X."/>
            <person name="Gao K."/>
            <person name="Chen Z."/>
            <person name="Li J."/>
            <person name="Yang X."/>
            <person name="Yang X."/>
            <person name="Zhou J."/>
            <person name="Guo T."/>
            <person name="Zhao T."/>
            <person name="Huang S."/>
            <person name="Miao D."/>
            <person name="Khan W.U."/>
            <person name="Rao P."/>
            <person name="Ye M."/>
            <person name="Lei B."/>
            <person name="Liao W."/>
            <person name="Wang J."/>
            <person name="Ji L."/>
            <person name="Li Y."/>
            <person name="Guo B."/>
            <person name="Mustafa N.S."/>
            <person name="Li S."/>
            <person name="Yun Q."/>
            <person name="Keller S.R."/>
            <person name="Mao J."/>
            <person name="Zhang R."/>
            <person name="Strauss S.H."/>
        </authorList>
    </citation>
    <scope>NUCLEOTIDE SEQUENCE</scope>
    <source>
        <strain evidence="1">GM15</strain>
        <tissue evidence="1">Leaf</tissue>
    </source>
</reference>
<sequence length="281" mass="31682">MMQYVSTEEDKEWLYMSLVGNILPNVDVATMEEKILQTVDKTVSFRFLGASQGIITFVDRLSVQQEQAKEGSLLQSIFSNLRQWEGRTRAHDRFAWIVIFGLPMEGWNKNCIDILLQSWGNIIGYDTTCVSQGSISGIRVLINTRKLEPLHDQVILELDGTQVDVSLQEIKGDLIPSLTTVKHSMDVSLYTKIILAASIPRATRQNAEFEFLCAWDNQNQVDSVSLTPAISSEYLYPEITEVCRHASLSDDCMYVDSNRLALVPYEYVGVATADCIEIDVQ</sequence>
<keyword evidence="2" id="KW-1185">Reference proteome</keyword>
<comment type="caution">
    <text evidence="1">The sequence shown here is derived from an EMBL/GenBank/DDBJ whole genome shotgun (WGS) entry which is preliminary data.</text>
</comment>
<dbReference type="EMBL" id="JAAWWB010000038">
    <property type="protein sequence ID" value="KAG6737372.1"/>
    <property type="molecule type" value="Genomic_DNA"/>
</dbReference>
<dbReference type="AlphaFoldDB" id="A0A8X7XV58"/>